<evidence type="ECO:0000313" key="2">
    <source>
        <dbReference type="EMBL" id="RQW99641.1"/>
    </source>
</evidence>
<reference evidence="2 3" key="1">
    <citation type="submission" date="2018-05" db="EMBL/GenBank/DDBJ databases">
        <title>Micromonospora from Atacama Desert.</title>
        <authorList>
            <person name="Carro L."/>
            <person name="Goodfellow M."/>
            <person name="Klenk H.-P."/>
        </authorList>
    </citation>
    <scope>NUCLEOTIDE SEQUENCE [LARGE SCALE GENOMIC DNA]</scope>
    <source>
        <strain evidence="2 3">LB39</strain>
    </source>
</reference>
<protein>
    <recommendedName>
        <fullName evidence="1">Zinc finger CGNR domain-containing protein</fullName>
    </recommendedName>
</protein>
<dbReference type="Proteomes" id="UP000282312">
    <property type="component" value="Unassembled WGS sequence"/>
</dbReference>
<gene>
    <name evidence="2" type="ORF">DLJ59_23930</name>
</gene>
<dbReference type="PANTHER" id="PTHR35525:SF3">
    <property type="entry name" value="BLL6575 PROTEIN"/>
    <property type="match status" value="1"/>
</dbReference>
<dbReference type="InterPro" id="IPR023286">
    <property type="entry name" value="ABATE_dom_sf"/>
</dbReference>
<evidence type="ECO:0000313" key="3">
    <source>
        <dbReference type="Proteomes" id="UP000282312"/>
    </source>
</evidence>
<dbReference type="SUPFAM" id="SSF160904">
    <property type="entry name" value="Jann2411-like"/>
    <property type="match status" value="1"/>
</dbReference>
<dbReference type="Pfam" id="PF07336">
    <property type="entry name" value="ABATE"/>
    <property type="match status" value="1"/>
</dbReference>
<dbReference type="Pfam" id="PF11706">
    <property type="entry name" value="zf-CGNR"/>
    <property type="match status" value="1"/>
</dbReference>
<organism evidence="2 3">
    <name type="scientific">Micromonospora inaquosa</name>
    <dbReference type="NCBI Taxonomy" id="2203716"/>
    <lineage>
        <taxon>Bacteria</taxon>
        <taxon>Bacillati</taxon>
        <taxon>Actinomycetota</taxon>
        <taxon>Actinomycetes</taxon>
        <taxon>Micromonosporales</taxon>
        <taxon>Micromonosporaceae</taxon>
        <taxon>Micromonospora</taxon>
    </lineage>
</organism>
<accession>A0A3N9WFF8</accession>
<dbReference type="InterPro" id="IPR010852">
    <property type="entry name" value="ABATE"/>
</dbReference>
<dbReference type="AlphaFoldDB" id="A0A3N9WFF8"/>
<dbReference type="RefSeq" id="WP_124774850.1">
    <property type="nucleotide sequence ID" value="NZ_QGSZ01000264.1"/>
</dbReference>
<sequence length="181" mass="20012">MTFEFIADRPVLDFLPTLAERGHADVEQLTAPRDVADWAVQAGIVERPPAVDDAGLSHAKGLREAMFRLVQALINDTEPIRADRELVNAAAAEPLPALRLEADGVHRDGDLAAVLAVLARDCLELHASDDRLALRWCADEHCTRAFVDRSRGARRRWCGMRGCGDRAKAAAYRQRRRTPAP</sequence>
<name>A0A3N9WFF8_9ACTN</name>
<proteinExistence type="predicted"/>
<dbReference type="EMBL" id="QGSZ01000264">
    <property type="protein sequence ID" value="RQW99641.1"/>
    <property type="molecule type" value="Genomic_DNA"/>
</dbReference>
<comment type="caution">
    <text evidence="2">The sequence shown here is derived from an EMBL/GenBank/DDBJ whole genome shotgun (WGS) entry which is preliminary data.</text>
</comment>
<dbReference type="Gene3D" id="1.10.3300.10">
    <property type="entry name" value="Jann2411-like domain"/>
    <property type="match status" value="1"/>
</dbReference>
<dbReference type="InterPro" id="IPR021005">
    <property type="entry name" value="Znf_CGNR"/>
</dbReference>
<evidence type="ECO:0000259" key="1">
    <source>
        <dbReference type="Pfam" id="PF11706"/>
    </source>
</evidence>
<feature type="domain" description="Zinc finger CGNR" evidence="1">
    <location>
        <begin position="134"/>
        <end position="176"/>
    </location>
</feature>
<dbReference type="PANTHER" id="PTHR35525">
    <property type="entry name" value="BLL6575 PROTEIN"/>
    <property type="match status" value="1"/>
</dbReference>
<dbReference type="OrthoDB" id="123307at2"/>
<keyword evidence="3" id="KW-1185">Reference proteome</keyword>